<name>F6DUK5_DESRL</name>
<dbReference type="InterPro" id="IPR003607">
    <property type="entry name" value="HD/PDEase_dom"/>
</dbReference>
<sequence>MQKSYTTLIPELHKFTYEIMESSEDLITIIDKHGIIIAMNPALSKLLNIKHEQLLGQPLVEAVYGGRKFDFQGNYLSPIIETLETGREFKGKEMGIKSPLMNGSFVCLTTTGILRDSRGRLAAVYCYDKDLTLCRQLERTNEKLEELIHSQHLQTVLAFSEAIGARDNYTRGHSERVAEYAQMITRAMGLDDLDQLVYVAALVHDVGKIGIPEHILNKQGRLTDEEYQKIKEHPVTGANILKQIGTFNHLVPIVRAHHERYDGRGYPDGLAKEEIPLISRIIGVADAFEAMTSDRSYRKGFTIEQAVEELKCCSGSQFDPQVVKHFLRLIAD</sequence>
<dbReference type="InterPro" id="IPR037522">
    <property type="entry name" value="HD_GYP_dom"/>
</dbReference>
<dbReference type="CDD" id="cd00077">
    <property type="entry name" value="HDc"/>
    <property type="match status" value="1"/>
</dbReference>
<dbReference type="GO" id="GO:0016787">
    <property type="term" value="F:hydrolase activity"/>
    <property type="evidence" value="ECO:0007669"/>
    <property type="project" value="UniProtKB-KW"/>
</dbReference>
<dbReference type="NCBIfam" id="TIGR00229">
    <property type="entry name" value="sensory_box"/>
    <property type="match status" value="1"/>
</dbReference>
<evidence type="ECO:0000259" key="4">
    <source>
        <dbReference type="PROSITE" id="PS51832"/>
    </source>
</evidence>
<evidence type="ECO:0000313" key="5">
    <source>
        <dbReference type="EMBL" id="AEG59072.1"/>
    </source>
</evidence>
<dbReference type="GO" id="GO:0006355">
    <property type="term" value="P:regulation of DNA-templated transcription"/>
    <property type="evidence" value="ECO:0007669"/>
    <property type="project" value="InterPro"/>
</dbReference>
<keyword evidence="1" id="KW-0175">Coiled coil</keyword>
<dbReference type="PANTHER" id="PTHR43155:SF2">
    <property type="entry name" value="CYCLIC DI-GMP PHOSPHODIESTERASE PA4108"/>
    <property type="match status" value="1"/>
</dbReference>
<feature type="domain" description="HD-GYP" evidence="4">
    <location>
        <begin position="148"/>
        <end position="332"/>
    </location>
</feature>
<dbReference type="PROSITE" id="PS50112">
    <property type="entry name" value="PAS"/>
    <property type="match status" value="1"/>
</dbReference>
<dbReference type="InterPro" id="IPR006674">
    <property type="entry name" value="HD_domain"/>
</dbReference>
<evidence type="ECO:0000256" key="1">
    <source>
        <dbReference type="SAM" id="Coils"/>
    </source>
</evidence>
<reference evidence="6" key="1">
    <citation type="submission" date="2011-05" db="EMBL/GenBank/DDBJ databases">
        <title>Complete sequence of Desulfotomaculum ruminis DSM 2154.</title>
        <authorList>
            <person name="Lucas S."/>
            <person name="Copeland A."/>
            <person name="Lapidus A."/>
            <person name="Cheng J.-F."/>
            <person name="Goodwin L."/>
            <person name="Pitluck S."/>
            <person name="Lu M."/>
            <person name="Detter J.C."/>
            <person name="Han C."/>
            <person name="Tapia R."/>
            <person name="Land M."/>
            <person name="Hauser L."/>
            <person name="Kyrpides N."/>
            <person name="Ivanova N."/>
            <person name="Mikhailova N."/>
            <person name="Pagani I."/>
            <person name="Stams A.J.M."/>
            <person name="Plugge C.M."/>
            <person name="Muyzer G."/>
            <person name="Kuever J."/>
            <person name="Parshina S.N."/>
            <person name="Ivanova A.E."/>
            <person name="Nazina T.N."/>
            <person name="Brambilla E."/>
            <person name="Spring S."/>
            <person name="Klenk H.-P."/>
            <person name="Woyke T."/>
        </authorList>
    </citation>
    <scope>NUCLEOTIDE SEQUENCE [LARGE SCALE GENOMIC DNA]</scope>
    <source>
        <strain evidence="6">ATCC 23193 / DSM 2154 / NCIB 8452 / DL</strain>
    </source>
</reference>
<dbReference type="InterPro" id="IPR006675">
    <property type="entry name" value="HDIG_dom"/>
</dbReference>
<feature type="coiled-coil region" evidence="1">
    <location>
        <begin position="127"/>
        <end position="154"/>
    </location>
</feature>
<dbReference type="Pfam" id="PF13487">
    <property type="entry name" value="HD_5"/>
    <property type="match status" value="1"/>
</dbReference>
<dbReference type="InterPro" id="IPR035965">
    <property type="entry name" value="PAS-like_dom_sf"/>
</dbReference>
<dbReference type="HOGENOM" id="CLU_000445_92_13_9"/>
<dbReference type="Proteomes" id="UP000009234">
    <property type="component" value="Chromosome"/>
</dbReference>
<dbReference type="KEGG" id="dru:Desru_0791"/>
<dbReference type="PANTHER" id="PTHR43155">
    <property type="entry name" value="CYCLIC DI-GMP PHOSPHODIESTERASE PA4108-RELATED"/>
    <property type="match status" value="1"/>
</dbReference>
<dbReference type="SUPFAM" id="SSF109604">
    <property type="entry name" value="HD-domain/PDEase-like"/>
    <property type="match status" value="1"/>
</dbReference>
<keyword evidence="6" id="KW-1185">Reference proteome</keyword>
<dbReference type="AlphaFoldDB" id="F6DUK5"/>
<proteinExistence type="predicted"/>
<dbReference type="SUPFAM" id="SSF55785">
    <property type="entry name" value="PYP-like sensor domain (PAS domain)"/>
    <property type="match status" value="1"/>
</dbReference>
<dbReference type="CDD" id="cd00130">
    <property type="entry name" value="PAS"/>
    <property type="match status" value="1"/>
</dbReference>
<dbReference type="Gene3D" id="3.30.450.20">
    <property type="entry name" value="PAS domain"/>
    <property type="match status" value="1"/>
</dbReference>
<dbReference type="InterPro" id="IPR000014">
    <property type="entry name" value="PAS"/>
</dbReference>
<evidence type="ECO:0000259" key="3">
    <source>
        <dbReference type="PROSITE" id="PS51831"/>
    </source>
</evidence>
<dbReference type="eggNOG" id="COG2206">
    <property type="taxonomic scope" value="Bacteria"/>
</dbReference>
<dbReference type="NCBIfam" id="TIGR00277">
    <property type="entry name" value="HDIG"/>
    <property type="match status" value="1"/>
</dbReference>
<dbReference type="Pfam" id="PF00989">
    <property type="entry name" value="PAS"/>
    <property type="match status" value="1"/>
</dbReference>
<protein>
    <submittedName>
        <fullName evidence="5">Metal dependent phosphohydrolase</fullName>
    </submittedName>
</protein>
<keyword evidence="5" id="KW-0378">Hydrolase</keyword>
<dbReference type="RefSeq" id="WP_013840846.1">
    <property type="nucleotide sequence ID" value="NC_015589.1"/>
</dbReference>
<feature type="domain" description="HD" evidence="3">
    <location>
        <begin position="170"/>
        <end position="291"/>
    </location>
</feature>
<evidence type="ECO:0000259" key="2">
    <source>
        <dbReference type="PROSITE" id="PS50112"/>
    </source>
</evidence>
<dbReference type="SMART" id="SM00471">
    <property type="entry name" value="HDc"/>
    <property type="match status" value="1"/>
</dbReference>
<feature type="domain" description="PAS" evidence="2">
    <location>
        <begin position="12"/>
        <end position="60"/>
    </location>
</feature>
<dbReference type="EMBL" id="CP002780">
    <property type="protein sequence ID" value="AEG59072.1"/>
    <property type="molecule type" value="Genomic_DNA"/>
</dbReference>
<organism evidence="5 6">
    <name type="scientific">Desulforamulus ruminis (strain ATCC 23193 / DSM 2154 / NCIMB 8452 / DL)</name>
    <name type="common">Desulfotomaculum ruminis</name>
    <dbReference type="NCBI Taxonomy" id="696281"/>
    <lineage>
        <taxon>Bacteria</taxon>
        <taxon>Bacillati</taxon>
        <taxon>Bacillota</taxon>
        <taxon>Clostridia</taxon>
        <taxon>Eubacteriales</taxon>
        <taxon>Peptococcaceae</taxon>
        <taxon>Desulforamulus</taxon>
    </lineage>
</organism>
<gene>
    <name evidence="5" type="ordered locus">Desru_0791</name>
</gene>
<reference evidence="5 6" key="2">
    <citation type="journal article" date="2012" name="Stand. Genomic Sci.">
        <title>Complete genome sequence of the sulfate-reducing firmicute Desulfotomaculum ruminis type strain (DL(T)).</title>
        <authorList>
            <person name="Spring S."/>
            <person name="Visser M."/>
            <person name="Lu M."/>
            <person name="Copeland A."/>
            <person name="Lapidus A."/>
            <person name="Lucas S."/>
            <person name="Cheng J.F."/>
            <person name="Han C."/>
            <person name="Tapia R."/>
            <person name="Goodwin L.A."/>
            <person name="Pitluck S."/>
            <person name="Ivanova N."/>
            <person name="Land M."/>
            <person name="Hauser L."/>
            <person name="Larimer F."/>
            <person name="Rohde M."/>
            <person name="Goker M."/>
            <person name="Detter J.C."/>
            <person name="Kyrpides N.C."/>
            <person name="Woyke T."/>
            <person name="Schaap P.J."/>
            <person name="Plugge C.M."/>
            <person name="Muyzer G."/>
            <person name="Kuever J."/>
            <person name="Pereira I.A."/>
            <person name="Parshina S.N."/>
            <person name="Bernier-Latmani R."/>
            <person name="Stams A.J."/>
            <person name="Klenk H.P."/>
        </authorList>
    </citation>
    <scope>NUCLEOTIDE SEQUENCE [LARGE SCALE GENOMIC DNA]</scope>
    <source>
        <strain evidence="6">ATCC 23193 / DSM 2154 / NCIB 8452 / DL</strain>
    </source>
</reference>
<dbReference type="PROSITE" id="PS51832">
    <property type="entry name" value="HD_GYP"/>
    <property type="match status" value="1"/>
</dbReference>
<dbReference type="Gene3D" id="1.10.3210.10">
    <property type="entry name" value="Hypothetical protein af1432"/>
    <property type="match status" value="1"/>
</dbReference>
<dbReference type="InterPro" id="IPR013767">
    <property type="entry name" value="PAS_fold"/>
</dbReference>
<evidence type="ECO:0000313" key="6">
    <source>
        <dbReference type="Proteomes" id="UP000009234"/>
    </source>
</evidence>
<accession>F6DUK5</accession>
<dbReference type="PROSITE" id="PS51831">
    <property type="entry name" value="HD"/>
    <property type="match status" value="1"/>
</dbReference>
<dbReference type="STRING" id="696281.Desru_0791"/>